<protein>
    <submittedName>
        <fullName evidence="2">Uncharacterized protein</fullName>
    </submittedName>
</protein>
<name>A0ABN5B407_9SPHN</name>
<organism evidence="2 3">
    <name type="scientific">Blastomonas fulva</name>
    <dbReference type="NCBI Taxonomy" id="1550728"/>
    <lineage>
        <taxon>Bacteria</taxon>
        <taxon>Pseudomonadati</taxon>
        <taxon>Pseudomonadota</taxon>
        <taxon>Alphaproteobacteria</taxon>
        <taxon>Sphingomonadales</taxon>
        <taxon>Sphingomonadaceae</taxon>
        <taxon>Blastomonas</taxon>
    </lineage>
</organism>
<dbReference type="EMBL" id="CP020083">
    <property type="protein sequence ID" value="ASR51666.1"/>
    <property type="molecule type" value="Genomic_DNA"/>
</dbReference>
<proteinExistence type="predicted"/>
<dbReference type="Proteomes" id="UP000258016">
    <property type="component" value="Chromosome"/>
</dbReference>
<gene>
    <name evidence="2" type="ORF">B5J99_09500</name>
</gene>
<feature type="compositionally biased region" description="Basic and acidic residues" evidence="1">
    <location>
        <begin position="69"/>
        <end position="78"/>
    </location>
</feature>
<sequence length="142" mass="15218">MEQQAGAMPRALQNAGQDNRLTRMILRDGAAGPDDVKRMRKNGVSGRARTRVHRSSDHMAPGLARSRTLGKDLQDRSGVRSNAAVATANLKTDTSAQPLAAQQTNHFEAGNRLRGFGQKDRLIRSGAVGADSNVGPRFAFGP</sequence>
<reference evidence="2 3" key="1">
    <citation type="submission" date="2017-03" db="EMBL/GenBank/DDBJ databases">
        <title>Complete genome sequence of Blastomonas fulva degrading microcsystin LR.</title>
        <authorList>
            <person name="Lee H.-g."/>
            <person name="Jin L."/>
            <person name="oh H.-M."/>
        </authorList>
    </citation>
    <scope>NUCLEOTIDE SEQUENCE [LARGE SCALE GENOMIC DNA]</scope>
    <source>
        <strain evidence="2 3">T2</strain>
    </source>
</reference>
<feature type="region of interest" description="Disordered" evidence="1">
    <location>
        <begin position="1"/>
        <end position="20"/>
    </location>
</feature>
<evidence type="ECO:0000313" key="2">
    <source>
        <dbReference type="EMBL" id="ASR51666.1"/>
    </source>
</evidence>
<evidence type="ECO:0000256" key="1">
    <source>
        <dbReference type="SAM" id="MobiDB-lite"/>
    </source>
</evidence>
<evidence type="ECO:0000313" key="3">
    <source>
        <dbReference type="Proteomes" id="UP000258016"/>
    </source>
</evidence>
<accession>A0ABN5B407</accession>
<feature type="region of interest" description="Disordered" evidence="1">
    <location>
        <begin position="27"/>
        <end position="80"/>
    </location>
</feature>
<keyword evidence="3" id="KW-1185">Reference proteome</keyword>